<dbReference type="Gene3D" id="3.30.700.10">
    <property type="entry name" value="Glycoprotein, Type 4 Pilin"/>
    <property type="match status" value="1"/>
</dbReference>
<dbReference type="RefSeq" id="WP_014373666.1">
    <property type="nucleotide sequence ID" value="NC_016940.1"/>
</dbReference>
<proteinExistence type="predicted"/>
<name>H6L0J3_SAPGL</name>
<dbReference type="OrthoDB" id="1003953at2"/>
<keyword evidence="1" id="KW-0812">Transmembrane</keyword>
<dbReference type="EMBL" id="CP002831">
    <property type="protein sequence ID" value="AFC23423.1"/>
    <property type="molecule type" value="Genomic_DNA"/>
</dbReference>
<organism evidence="2 3">
    <name type="scientific">Saprospira grandis (strain Lewin)</name>
    <dbReference type="NCBI Taxonomy" id="984262"/>
    <lineage>
        <taxon>Bacteria</taxon>
        <taxon>Pseudomonadati</taxon>
        <taxon>Bacteroidota</taxon>
        <taxon>Saprospiria</taxon>
        <taxon>Saprospirales</taxon>
        <taxon>Saprospiraceae</taxon>
        <taxon>Saprospira</taxon>
    </lineage>
</organism>
<dbReference type="InterPro" id="IPR012902">
    <property type="entry name" value="N_methyl_site"/>
</dbReference>
<dbReference type="Proteomes" id="UP000007519">
    <property type="component" value="Chromosome"/>
</dbReference>
<dbReference type="NCBIfam" id="TIGR02532">
    <property type="entry name" value="IV_pilin_GFxxxE"/>
    <property type="match status" value="1"/>
</dbReference>
<dbReference type="HOGENOM" id="CLU_153249_0_0_10"/>
<keyword evidence="3" id="KW-1185">Reference proteome</keyword>
<accession>H6L0J3</accession>
<dbReference type="SUPFAM" id="SSF54523">
    <property type="entry name" value="Pili subunits"/>
    <property type="match status" value="1"/>
</dbReference>
<feature type="transmembrane region" description="Helical" evidence="1">
    <location>
        <begin position="32"/>
        <end position="55"/>
    </location>
</feature>
<reference evidence="2 3" key="1">
    <citation type="journal article" date="2012" name="Stand. Genomic Sci.">
        <title>Complete genome sequencing and analysis of Saprospira grandis str. Lewin, a predatory marine bacterium.</title>
        <authorList>
            <person name="Saw J.H."/>
            <person name="Yuryev A."/>
            <person name="Kanbe M."/>
            <person name="Hou S."/>
            <person name="Young A.G."/>
            <person name="Aizawa S."/>
            <person name="Alam M."/>
        </authorList>
    </citation>
    <scope>NUCLEOTIDE SEQUENCE [LARGE SCALE GENOMIC DNA]</scope>
    <source>
        <strain evidence="2 3">Lewin</strain>
    </source>
</reference>
<evidence type="ECO:0000313" key="3">
    <source>
        <dbReference type="Proteomes" id="UP000007519"/>
    </source>
</evidence>
<dbReference type="AlphaFoldDB" id="H6L0J3"/>
<gene>
    <name evidence="2" type="ordered locus">SGRA_0684</name>
</gene>
<dbReference type="InterPro" id="IPR045584">
    <property type="entry name" value="Pilin-like"/>
</dbReference>
<keyword evidence="1" id="KW-0472">Membrane</keyword>
<evidence type="ECO:0000256" key="1">
    <source>
        <dbReference type="SAM" id="Phobius"/>
    </source>
</evidence>
<dbReference type="eggNOG" id="COG4968">
    <property type="taxonomic scope" value="Bacteria"/>
</dbReference>
<protein>
    <submittedName>
        <fullName evidence="2">General secretion pathway protein G</fullName>
    </submittedName>
</protein>
<dbReference type="Pfam" id="PF07963">
    <property type="entry name" value="N_methyl"/>
    <property type="match status" value="1"/>
</dbReference>
<sequence>MPFFIELIKEMCSFVGQKNKHNISMKILKKKLSALTLTELMVVLVIIGILILLALPNMKGLFGQAYSLEAKKQLKFLHSLQEGYHAMNFRYSDDFKQLRFEPPKVKANGGDAVYDYEIVNASKQSFLARATATEDFDGDGQLNVWEINQDGQLQEVTLD</sequence>
<dbReference type="KEGG" id="sgn:SGRA_0684"/>
<dbReference type="STRING" id="984262.SGRA_0684"/>
<evidence type="ECO:0000313" key="2">
    <source>
        <dbReference type="EMBL" id="AFC23423.1"/>
    </source>
</evidence>
<keyword evidence="1" id="KW-1133">Transmembrane helix</keyword>